<evidence type="ECO:0000313" key="3">
    <source>
        <dbReference type="Proteomes" id="UP000215914"/>
    </source>
</evidence>
<name>A0A251VC22_HELAN</name>
<evidence type="ECO:0000313" key="2">
    <source>
        <dbReference type="EMBL" id="OTG33148.1"/>
    </source>
</evidence>
<organism evidence="2 3">
    <name type="scientific">Helianthus annuus</name>
    <name type="common">Common sunflower</name>
    <dbReference type="NCBI Taxonomy" id="4232"/>
    <lineage>
        <taxon>Eukaryota</taxon>
        <taxon>Viridiplantae</taxon>
        <taxon>Streptophyta</taxon>
        <taxon>Embryophyta</taxon>
        <taxon>Tracheophyta</taxon>
        <taxon>Spermatophyta</taxon>
        <taxon>Magnoliopsida</taxon>
        <taxon>eudicotyledons</taxon>
        <taxon>Gunneridae</taxon>
        <taxon>Pentapetalae</taxon>
        <taxon>asterids</taxon>
        <taxon>campanulids</taxon>
        <taxon>Asterales</taxon>
        <taxon>Asteraceae</taxon>
        <taxon>Asteroideae</taxon>
        <taxon>Heliantheae alliance</taxon>
        <taxon>Heliantheae</taxon>
        <taxon>Helianthus</taxon>
    </lineage>
</organism>
<dbReference type="InParanoid" id="A0A251VC22"/>
<gene>
    <name evidence="2" type="ORF">HannXRQ_Chr02g0031421</name>
</gene>
<sequence length="59" mass="6742">MLRKTTLVTVYIFAFPAITLHRSFGDYTATYGYFFEVVAGIRFLISIGLHQPLHLYASL</sequence>
<feature type="transmembrane region" description="Helical" evidence="1">
    <location>
        <begin position="7"/>
        <end position="24"/>
    </location>
</feature>
<keyword evidence="1" id="KW-0812">Transmembrane</keyword>
<keyword evidence="1" id="KW-1133">Transmembrane helix</keyword>
<accession>A0A251VC22</accession>
<keyword evidence="1" id="KW-0472">Membrane</keyword>
<dbReference type="Proteomes" id="UP000215914">
    <property type="component" value="Chromosome 2"/>
</dbReference>
<evidence type="ECO:0000256" key="1">
    <source>
        <dbReference type="SAM" id="Phobius"/>
    </source>
</evidence>
<keyword evidence="3" id="KW-1185">Reference proteome</keyword>
<reference evidence="3" key="1">
    <citation type="journal article" date="2017" name="Nature">
        <title>The sunflower genome provides insights into oil metabolism, flowering and Asterid evolution.</title>
        <authorList>
            <person name="Badouin H."/>
            <person name="Gouzy J."/>
            <person name="Grassa C.J."/>
            <person name="Murat F."/>
            <person name="Staton S.E."/>
            <person name="Cottret L."/>
            <person name="Lelandais-Briere C."/>
            <person name="Owens G.L."/>
            <person name="Carrere S."/>
            <person name="Mayjonade B."/>
            <person name="Legrand L."/>
            <person name="Gill N."/>
            <person name="Kane N.C."/>
            <person name="Bowers J.E."/>
            <person name="Hubner S."/>
            <person name="Bellec A."/>
            <person name="Berard A."/>
            <person name="Berges H."/>
            <person name="Blanchet N."/>
            <person name="Boniface M.C."/>
            <person name="Brunel D."/>
            <person name="Catrice O."/>
            <person name="Chaidir N."/>
            <person name="Claudel C."/>
            <person name="Donnadieu C."/>
            <person name="Faraut T."/>
            <person name="Fievet G."/>
            <person name="Helmstetter N."/>
            <person name="King M."/>
            <person name="Knapp S.J."/>
            <person name="Lai Z."/>
            <person name="Le Paslier M.C."/>
            <person name="Lippi Y."/>
            <person name="Lorenzon L."/>
            <person name="Mandel J.R."/>
            <person name="Marage G."/>
            <person name="Marchand G."/>
            <person name="Marquand E."/>
            <person name="Bret-Mestries E."/>
            <person name="Morien E."/>
            <person name="Nambeesan S."/>
            <person name="Nguyen T."/>
            <person name="Pegot-Espagnet P."/>
            <person name="Pouilly N."/>
            <person name="Raftis F."/>
            <person name="Sallet E."/>
            <person name="Schiex T."/>
            <person name="Thomas J."/>
            <person name="Vandecasteele C."/>
            <person name="Vares D."/>
            <person name="Vear F."/>
            <person name="Vautrin S."/>
            <person name="Crespi M."/>
            <person name="Mangin B."/>
            <person name="Burke J.M."/>
            <person name="Salse J."/>
            <person name="Munos S."/>
            <person name="Vincourt P."/>
            <person name="Rieseberg L.H."/>
            <person name="Langlade N.B."/>
        </authorList>
    </citation>
    <scope>NUCLEOTIDE SEQUENCE [LARGE SCALE GENOMIC DNA]</scope>
    <source>
        <strain evidence="3">cv. SF193</strain>
    </source>
</reference>
<dbReference type="EMBL" id="CM007891">
    <property type="protein sequence ID" value="OTG33148.1"/>
    <property type="molecule type" value="Genomic_DNA"/>
</dbReference>
<dbReference type="AlphaFoldDB" id="A0A251VC22"/>
<proteinExistence type="predicted"/>
<protein>
    <submittedName>
        <fullName evidence="2">Uncharacterized protein</fullName>
    </submittedName>
</protein>